<sequence>MFRSRLSAEKCMKEAKDIRKKIIVADMQVLLPAGSQDPGTHILSSSQLVSRGLPASRIQQAFDLEDSPDIPC</sequence>
<organism evidence="1 2">
    <name type="scientific">Penicillium desertorum</name>
    <dbReference type="NCBI Taxonomy" id="1303715"/>
    <lineage>
        <taxon>Eukaryota</taxon>
        <taxon>Fungi</taxon>
        <taxon>Dikarya</taxon>
        <taxon>Ascomycota</taxon>
        <taxon>Pezizomycotina</taxon>
        <taxon>Eurotiomycetes</taxon>
        <taxon>Eurotiomycetidae</taxon>
        <taxon>Eurotiales</taxon>
        <taxon>Aspergillaceae</taxon>
        <taxon>Penicillium</taxon>
    </lineage>
</organism>
<reference evidence="1" key="1">
    <citation type="submission" date="2022-12" db="EMBL/GenBank/DDBJ databases">
        <authorList>
            <person name="Petersen C."/>
        </authorList>
    </citation>
    <scope>NUCLEOTIDE SEQUENCE</scope>
    <source>
        <strain evidence="1">IBT 17660</strain>
    </source>
</reference>
<gene>
    <name evidence="1" type="ORF">N7530_004466</name>
</gene>
<keyword evidence="2" id="KW-1185">Reference proteome</keyword>
<comment type="caution">
    <text evidence="1">The sequence shown here is derived from an EMBL/GenBank/DDBJ whole genome shotgun (WGS) entry which is preliminary data.</text>
</comment>
<accession>A0A9X0BQS8</accession>
<dbReference type="OrthoDB" id="4267047at2759"/>
<dbReference type="AlphaFoldDB" id="A0A9X0BQS8"/>
<protein>
    <submittedName>
        <fullName evidence="1">Uncharacterized protein</fullName>
    </submittedName>
</protein>
<dbReference type="Proteomes" id="UP001147760">
    <property type="component" value="Unassembled WGS sequence"/>
</dbReference>
<reference evidence="1" key="2">
    <citation type="journal article" date="2023" name="IMA Fungus">
        <title>Comparative genomic study of the Penicillium genus elucidates a diverse pangenome and 15 lateral gene transfer events.</title>
        <authorList>
            <person name="Petersen C."/>
            <person name="Sorensen T."/>
            <person name="Nielsen M.R."/>
            <person name="Sondergaard T.E."/>
            <person name="Sorensen J.L."/>
            <person name="Fitzpatrick D.A."/>
            <person name="Frisvad J.C."/>
            <person name="Nielsen K.L."/>
        </authorList>
    </citation>
    <scope>NUCLEOTIDE SEQUENCE</scope>
    <source>
        <strain evidence="1">IBT 17660</strain>
    </source>
</reference>
<name>A0A9X0BQS8_9EURO</name>
<evidence type="ECO:0000313" key="1">
    <source>
        <dbReference type="EMBL" id="KAJ5478957.1"/>
    </source>
</evidence>
<evidence type="ECO:0000313" key="2">
    <source>
        <dbReference type="Proteomes" id="UP001147760"/>
    </source>
</evidence>
<proteinExistence type="predicted"/>
<dbReference type="EMBL" id="JAPWDO010000003">
    <property type="protein sequence ID" value="KAJ5478957.1"/>
    <property type="molecule type" value="Genomic_DNA"/>
</dbReference>